<evidence type="ECO:0000313" key="10">
    <source>
        <dbReference type="EMBL" id="NYS94229.1"/>
    </source>
</evidence>
<comment type="subcellular location">
    <subcellularLocation>
        <location evidence="1">Cell membrane</location>
        <topology evidence="1">Multi-pass membrane protein</topology>
    </subcellularLocation>
</comment>
<protein>
    <submittedName>
        <fullName evidence="10">VTT domain-containing protein</fullName>
    </submittedName>
</protein>
<dbReference type="Proteomes" id="UP000561011">
    <property type="component" value="Unassembled WGS sequence"/>
</dbReference>
<evidence type="ECO:0000256" key="8">
    <source>
        <dbReference type="SAM" id="Phobius"/>
    </source>
</evidence>
<dbReference type="PANTHER" id="PTHR30353:SF0">
    <property type="entry name" value="TRANSMEMBRANE PROTEIN"/>
    <property type="match status" value="1"/>
</dbReference>
<dbReference type="InterPro" id="IPR032816">
    <property type="entry name" value="VTT_dom"/>
</dbReference>
<evidence type="ECO:0000256" key="7">
    <source>
        <dbReference type="SAM" id="MobiDB-lite"/>
    </source>
</evidence>
<evidence type="ECO:0000256" key="1">
    <source>
        <dbReference type="ARBA" id="ARBA00004651"/>
    </source>
</evidence>
<dbReference type="PANTHER" id="PTHR30353">
    <property type="entry name" value="INNER MEMBRANE PROTEIN DEDA-RELATED"/>
    <property type="match status" value="1"/>
</dbReference>
<evidence type="ECO:0000256" key="6">
    <source>
        <dbReference type="ARBA" id="ARBA00023136"/>
    </source>
</evidence>
<evidence type="ECO:0000256" key="4">
    <source>
        <dbReference type="ARBA" id="ARBA00022692"/>
    </source>
</evidence>
<dbReference type="AlphaFoldDB" id="A0A853EUJ4"/>
<feature type="domain" description="VTT" evidence="9">
    <location>
        <begin position="54"/>
        <end position="181"/>
    </location>
</feature>
<dbReference type="InterPro" id="IPR032818">
    <property type="entry name" value="DedA-like"/>
</dbReference>
<name>A0A853EUJ4_9MICO</name>
<comment type="similarity">
    <text evidence="2">Belongs to the DedA family.</text>
</comment>
<feature type="transmembrane region" description="Helical" evidence="8">
    <location>
        <begin position="195"/>
        <end position="213"/>
    </location>
</feature>
<feature type="transmembrane region" description="Helical" evidence="8">
    <location>
        <begin position="74"/>
        <end position="98"/>
    </location>
</feature>
<accession>A0A853EUJ4</accession>
<sequence>MISADILASAGEQVVALGPDWLNADSLIASFGGYALVGICLVIFVETGLLFPFLPGDSLLFTAGMLVAQEQLDFPLWLLCIMLFLAAFAGDQCSYLIGRKVGPKIFNKPDSRFFKQSYIEQTNAFFDKYGGRALILARFAPFVRTYAPVAAGVGRMPYRHFVSYNVIGAFLWGVGITVLGYFLGQISFVHDNIELILVAIVFVSVLPIVVELGRGWLGNRKAAAAAAATGPATAPDGLTAAAAEPTADPAARPFASPVIDPVAGSVTDPAADAAAGPSSGVVRSEAAASDVVEGAPHDDKDR</sequence>
<dbReference type="RefSeq" id="WP_179913688.1">
    <property type="nucleotide sequence ID" value="NZ_JACBYE010000029.1"/>
</dbReference>
<feature type="transmembrane region" description="Helical" evidence="8">
    <location>
        <begin position="161"/>
        <end position="183"/>
    </location>
</feature>
<gene>
    <name evidence="10" type="ORF">HZZ10_11960</name>
</gene>
<keyword evidence="4 8" id="KW-0812">Transmembrane</keyword>
<keyword evidence="6 8" id="KW-0472">Membrane</keyword>
<dbReference type="GO" id="GO:0005886">
    <property type="term" value="C:plasma membrane"/>
    <property type="evidence" value="ECO:0007669"/>
    <property type="project" value="UniProtKB-SubCell"/>
</dbReference>
<keyword evidence="3" id="KW-1003">Cell membrane</keyword>
<reference evidence="10 11" key="1">
    <citation type="submission" date="2020-07" db="EMBL/GenBank/DDBJ databases">
        <title>MOT database genomes.</title>
        <authorList>
            <person name="Joseph S."/>
            <person name="Aduse-Opoku J."/>
            <person name="Hashim A."/>
            <person name="Wade W."/>
            <person name="Curtis M."/>
        </authorList>
    </citation>
    <scope>NUCLEOTIDE SEQUENCE [LARGE SCALE GENOMIC DNA]</scope>
    <source>
        <strain evidence="10 11">DSM 100099</strain>
    </source>
</reference>
<dbReference type="Pfam" id="PF09335">
    <property type="entry name" value="VTT_dom"/>
    <property type="match status" value="1"/>
</dbReference>
<keyword evidence="5 8" id="KW-1133">Transmembrane helix</keyword>
<evidence type="ECO:0000256" key="3">
    <source>
        <dbReference type="ARBA" id="ARBA00022475"/>
    </source>
</evidence>
<feature type="transmembrane region" description="Helical" evidence="8">
    <location>
        <begin position="31"/>
        <end position="54"/>
    </location>
</feature>
<proteinExistence type="inferred from homology"/>
<evidence type="ECO:0000256" key="2">
    <source>
        <dbReference type="ARBA" id="ARBA00010792"/>
    </source>
</evidence>
<comment type="caution">
    <text evidence="10">The sequence shown here is derived from an EMBL/GenBank/DDBJ whole genome shotgun (WGS) entry which is preliminary data.</text>
</comment>
<evidence type="ECO:0000256" key="5">
    <source>
        <dbReference type="ARBA" id="ARBA00022989"/>
    </source>
</evidence>
<feature type="region of interest" description="Disordered" evidence="7">
    <location>
        <begin position="269"/>
        <end position="302"/>
    </location>
</feature>
<evidence type="ECO:0000259" key="9">
    <source>
        <dbReference type="Pfam" id="PF09335"/>
    </source>
</evidence>
<feature type="compositionally biased region" description="Low complexity" evidence="7">
    <location>
        <begin position="269"/>
        <end position="282"/>
    </location>
</feature>
<organism evidence="10 11">
    <name type="scientific">Sanguibacter inulinus</name>
    <dbReference type="NCBI Taxonomy" id="60922"/>
    <lineage>
        <taxon>Bacteria</taxon>
        <taxon>Bacillati</taxon>
        <taxon>Actinomycetota</taxon>
        <taxon>Actinomycetes</taxon>
        <taxon>Micrococcales</taxon>
        <taxon>Sanguibacteraceae</taxon>
        <taxon>Sanguibacter</taxon>
    </lineage>
</organism>
<evidence type="ECO:0000313" key="11">
    <source>
        <dbReference type="Proteomes" id="UP000561011"/>
    </source>
</evidence>
<dbReference type="EMBL" id="JACBYE010000029">
    <property type="protein sequence ID" value="NYS94229.1"/>
    <property type="molecule type" value="Genomic_DNA"/>
</dbReference>
<keyword evidence="11" id="KW-1185">Reference proteome</keyword>